<dbReference type="EMBL" id="JAIKTU010000006">
    <property type="protein sequence ID" value="MBY0755647.1"/>
    <property type="molecule type" value="Genomic_DNA"/>
</dbReference>
<feature type="signal peptide" evidence="1">
    <location>
        <begin position="1"/>
        <end position="24"/>
    </location>
</feature>
<gene>
    <name evidence="2" type="ORF">K5V21_09255</name>
</gene>
<evidence type="ECO:0000313" key="2">
    <source>
        <dbReference type="EMBL" id="MBY0755647.1"/>
    </source>
</evidence>
<reference evidence="2 3" key="1">
    <citation type="journal article" date="2021" name="Cell Host Microbe">
        <title>in vivo commensal control of Clostridioides difficile virulence.</title>
        <authorList>
            <person name="Girinathan B.P."/>
            <person name="Dibenedetto N."/>
            <person name="Worley J.N."/>
            <person name="Peltier J."/>
            <person name="Arrieta-Ortiz M.L."/>
            <person name="Rupa Christinal Immanuel S."/>
            <person name="Lavin R."/>
            <person name="Delaney M.L."/>
            <person name="Cummins C."/>
            <person name="Hoffmann M."/>
            <person name="Luo Y."/>
            <person name="Gonzalez-Escalona N."/>
            <person name="Allard M."/>
            <person name="Onderdonk A.B."/>
            <person name="Gerber G.K."/>
            <person name="Sonenshein A.L."/>
            <person name="Baliga N."/>
            <person name="Dupuy B."/>
            <person name="Bry L."/>
        </authorList>
    </citation>
    <scope>NUCLEOTIDE SEQUENCE [LARGE SCALE GENOMIC DNA]</scope>
    <source>
        <strain evidence="2 3">DSM 599</strain>
    </source>
</reference>
<proteinExistence type="predicted"/>
<name>A0ABS7KYJ6_CLOSR</name>
<dbReference type="PROSITE" id="PS51257">
    <property type="entry name" value="PROKAR_LIPOPROTEIN"/>
    <property type="match status" value="1"/>
</dbReference>
<accession>A0ABS7KYJ6</accession>
<keyword evidence="1" id="KW-0732">Signal</keyword>
<dbReference type="Gene3D" id="1.10.287.700">
    <property type="entry name" value="Helix hairpin bin"/>
    <property type="match status" value="1"/>
</dbReference>
<dbReference type="RefSeq" id="WP_221861021.1">
    <property type="nucleotide sequence ID" value="NZ_JAIKTU010000006.1"/>
</dbReference>
<keyword evidence="3" id="KW-1185">Reference proteome</keyword>
<sequence length="189" mass="20920">MNKLKLTKLIVASSIILSSFSLIGCTNNKTVNDTKEKVEQGANETKDKVEQGVNDVKNATNETIKKFTDAEGKYDKNAIIKDLKEKGFNPEVTSTKANDNTKIFSVDKQIVKIKGGELSLYEYPMDAKGKLEEDIKSIQNNGKTINGVTMTWTTAPHFYKKGRVLVVYDGNSQEIIKALNEILGNPIMG</sequence>
<dbReference type="Proteomes" id="UP001299068">
    <property type="component" value="Unassembled WGS sequence"/>
</dbReference>
<evidence type="ECO:0000313" key="3">
    <source>
        <dbReference type="Proteomes" id="UP001299068"/>
    </source>
</evidence>
<comment type="caution">
    <text evidence="2">The sequence shown here is derived from an EMBL/GenBank/DDBJ whole genome shotgun (WGS) entry which is preliminary data.</text>
</comment>
<evidence type="ECO:0008006" key="4">
    <source>
        <dbReference type="Google" id="ProtNLM"/>
    </source>
</evidence>
<feature type="chain" id="PRO_5045050335" description="Lipoprotein" evidence="1">
    <location>
        <begin position="25"/>
        <end position="189"/>
    </location>
</feature>
<protein>
    <recommendedName>
        <fullName evidence="4">Lipoprotein</fullName>
    </recommendedName>
</protein>
<organism evidence="2 3">
    <name type="scientific">Clostridium sardiniense</name>
    <name type="common">Clostridium absonum</name>
    <dbReference type="NCBI Taxonomy" id="29369"/>
    <lineage>
        <taxon>Bacteria</taxon>
        <taxon>Bacillati</taxon>
        <taxon>Bacillota</taxon>
        <taxon>Clostridia</taxon>
        <taxon>Eubacteriales</taxon>
        <taxon>Clostridiaceae</taxon>
        <taxon>Clostridium</taxon>
    </lineage>
</organism>
<evidence type="ECO:0000256" key="1">
    <source>
        <dbReference type="SAM" id="SignalP"/>
    </source>
</evidence>